<dbReference type="InterPro" id="IPR002060">
    <property type="entry name" value="Squ/phyt_synthse"/>
</dbReference>
<keyword evidence="3" id="KW-1185">Reference proteome</keyword>
<dbReference type="CDD" id="cd00683">
    <property type="entry name" value="Trans_IPPS_HH"/>
    <property type="match status" value="1"/>
</dbReference>
<dbReference type="GO" id="GO:0051996">
    <property type="term" value="F:squalene synthase [NAD(P)H] activity"/>
    <property type="evidence" value="ECO:0007669"/>
    <property type="project" value="InterPro"/>
</dbReference>
<dbReference type="AlphaFoldDB" id="A0A0D6PFK6"/>
<dbReference type="OrthoDB" id="9807580at2"/>
<evidence type="ECO:0000256" key="1">
    <source>
        <dbReference type="ARBA" id="ARBA00022679"/>
    </source>
</evidence>
<dbReference type="Pfam" id="PF00494">
    <property type="entry name" value="SQS_PSY"/>
    <property type="match status" value="1"/>
</dbReference>
<organism evidence="2 3">
    <name type="scientific">Acidocella aminolytica 101 = DSM 11237</name>
    <dbReference type="NCBI Taxonomy" id="1120923"/>
    <lineage>
        <taxon>Bacteria</taxon>
        <taxon>Pseudomonadati</taxon>
        <taxon>Pseudomonadota</taxon>
        <taxon>Alphaproteobacteria</taxon>
        <taxon>Acetobacterales</taxon>
        <taxon>Acidocellaceae</taxon>
        <taxon>Acidocella</taxon>
    </lineage>
</organism>
<dbReference type="Proteomes" id="UP000032668">
    <property type="component" value="Unassembled WGS sequence"/>
</dbReference>
<dbReference type="SFLD" id="SFLDG01212">
    <property type="entry name" value="Phytoene_synthase_like"/>
    <property type="match status" value="1"/>
</dbReference>
<dbReference type="InterPro" id="IPR044843">
    <property type="entry name" value="Trans_IPPS_bact-type"/>
</dbReference>
<dbReference type="SFLD" id="SFLDS00005">
    <property type="entry name" value="Isoprenoid_Synthase_Type_I"/>
    <property type="match status" value="1"/>
</dbReference>
<gene>
    <name evidence="2" type="ORF">Aam_039_008</name>
</gene>
<dbReference type="SUPFAM" id="SSF48576">
    <property type="entry name" value="Terpenoid synthases"/>
    <property type="match status" value="1"/>
</dbReference>
<evidence type="ECO:0000313" key="3">
    <source>
        <dbReference type="Proteomes" id="UP000032668"/>
    </source>
</evidence>
<dbReference type="PROSITE" id="PS01045">
    <property type="entry name" value="SQUALEN_PHYTOEN_SYN_2"/>
    <property type="match status" value="1"/>
</dbReference>
<accession>A0A0D6PFK6</accession>
<protein>
    <submittedName>
        <fullName evidence="2">Phytoene/squalene synthase</fullName>
    </submittedName>
</protein>
<dbReference type="SFLD" id="SFLDG01018">
    <property type="entry name" value="Squalene/Phytoene_Synthase_Lik"/>
    <property type="match status" value="1"/>
</dbReference>
<dbReference type="InterPro" id="IPR033904">
    <property type="entry name" value="Trans_IPPS_HH"/>
</dbReference>
<keyword evidence="1" id="KW-0808">Transferase</keyword>
<comment type="caution">
    <text evidence="2">The sequence shown here is derived from an EMBL/GenBank/DDBJ whole genome shotgun (WGS) entry which is preliminary data.</text>
</comment>
<dbReference type="RefSeq" id="WP_048878554.1">
    <property type="nucleotide sequence ID" value="NZ_BANC01000039.1"/>
</dbReference>
<dbReference type="NCBIfam" id="TIGR03465">
    <property type="entry name" value="HpnD"/>
    <property type="match status" value="1"/>
</dbReference>
<dbReference type="Gene3D" id="1.10.600.10">
    <property type="entry name" value="Farnesyl Diphosphate Synthase"/>
    <property type="match status" value="1"/>
</dbReference>
<dbReference type="GO" id="GO:0004311">
    <property type="term" value="F:geranylgeranyl diphosphate synthase activity"/>
    <property type="evidence" value="ECO:0007669"/>
    <property type="project" value="InterPro"/>
</dbReference>
<name>A0A0D6PFK6_9PROT</name>
<proteinExistence type="predicted"/>
<dbReference type="InterPro" id="IPR017828">
    <property type="entry name" value="SQ_synth_HpnD-like"/>
</dbReference>
<dbReference type="PANTHER" id="PTHR31480">
    <property type="entry name" value="BIFUNCTIONAL LYCOPENE CYCLASE/PHYTOENE SYNTHASE"/>
    <property type="match status" value="1"/>
</dbReference>
<evidence type="ECO:0000313" key="2">
    <source>
        <dbReference type="EMBL" id="GAN80126.1"/>
    </source>
</evidence>
<dbReference type="PROSITE" id="PS01044">
    <property type="entry name" value="SQUALEN_PHYTOEN_SYN_1"/>
    <property type="match status" value="1"/>
</dbReference>
<dbReference type="EMBL" id="BANC01000039">
    <property type="protein sequence ID" value="GAN80126.1"/>
    <property type="molecule type" value="Genomic_DNA"/>
</dbReference>
<reference evidence="2 3" key="1">
    <citation type="submission" date="2012-11" db="EMBL/GenBank/DDBJ databases">
        <title>Whole genome sequence of Acidocella aminolytica 101 = DSM 11237.</title>
        <authorList>
            <person name="Azuma Y."/>
            <person name="Higashiura N."/>
            <person name="Hirakawa H."/>
            <person name="Matsushita K."/>
        </authorList>
    </citation>
    <scope>NUCLEOTIDE SEQUENCE [LARGE SCALE GENOMIC DNA]</scope>
    <source>
        <strain evidence="3">101 / DSM 11237</strain>
    </source>
</reference>
<sequence length="281" mass="31151">MISPDDTAYVTNLVKASGTSFYHGMKILPPARRDAMYAIYAFCRVVDDIADEEGRDFTSKQSELEAWRQRIAALYERAEADSPITRTLLSAIQDYQVRREDFIAIIDGMEMDAGEPIIAPSLAELDLYCDRVASAVGRLSVRVFGDASPAADEVAHALGRGLQLTNILRDVAEDAERGRIYLPGEFLAAEGVTTDPARILTAPALPQVCTRVAEMAEQNFTRANNAMALCNTKAMRPAQMMEASYRPLLDILRRRNFDYAKGRVSLPKWKKLMLAARLLAG</sequence>
<dbReference type="GO" id="GO:0016117">
    <property type="term" value="P:carotenoid biosynthetic process"/>
    <property type="evidence" value="ECO:0007669"/>
    <property type="project" value="InterPro"/>
</dbReference>
<dbReference type="InterPro" id="IPR019845">
    <property type="entry name" value="Squalene/phytoene_synthase_CS"/>
</dbReference>
<dbReference type="InterPro" id="IPR008949">
    <property type="entry name" value="Isoprenoid_synthase_dom_sf"/>
</dbReference>
<dbReference type="STRING" id="1120923.SAMN02746095_01446"/>